<sequence>MFEALGGMPDAETTLPRPPAITSTPALDCVAASVQSLRKRNG</sequence>
<protein>
    <submittedName>
        <fullName evidence="1">Uncharacterized protein</fullName>
    </submittedName>
</protein>
<organism evidence="1 2">
    <name type="scientific">Roseateles hydrophilus</name>
    <dbReference type="NCBI Taxonomy" id="2975054"/>
    <lineage>
        <taxon>Bacteria</taxon>
        <taxon>Pseudomonadati</taxon>
        <taxon>Pseudomonadota</taxon>
        <taxon>Betaproteobacteria</taxon>
        <taxon>Burkholderiales</taxon>
        <taxon>Sphaerotilaceae</taxon>
        <taxon>Roseateles</taxon>
    </lineage>
</organism>
<gene>
    <name evidence="1" type="ORF">NYO99_03745</name>
</gene>
<dbReference type="Proteomes" id="UP001076464">
    <property type="component" value="Unassembled WGS sequence"/>
</dbReference>
<evidence type="ECO:0000313" key="2">
    <source>
        <dbReference type="Proteomes" id="UP001076464"/>
    </source>
</evidence>
<keyword evidence="2" id="KW-1185">Reference proteome</keyword>
<evidence type="ECO:0000313" key="1">
    <source>
        <dbReference type="EMBL" id="MCY4744076.1"/>
    </source>
</evidence>
<dbReference type="EMBL" id="JAPPUY010000001">
    <property type="protein sequence ID" value="MCY4744076.1"/>
    <property type="molecule type" value="Genomic_DNA"/>
</dbReference>
<accession>A0ACC6C6N2</accession>
<name>A0ACC6C6N2_9BURK</name>
<comment type="caution">
    <text evidence="1">The sequence shown here is derived from an EMBL/GenBank/DDBJ whole genome shotgun (WGS) entry which is preliminary data.</text>
</comment>
<reference evidence="1" key="1">
    <citation type="submission" date="2022-08" db="EMBL/GenBank/DDBJ databases">
        <title>Genome sequencing of Pelomonas sp. UHG3.</title>
        <authorList>
            <person name="So Y."/>
        </authorList>
    </citation>
    <scope>NUCLEOTIDE SEQUENCE</scope>
    <source>
        <strain evidence="1">UHG3</strain>
    </source>
</reference>
<proteinExistence type="predicted"/>